<protein>
    <recommendedName>
        <fullName evidence="3">Hydroxyproline-2-epimerase</fullName>
    </recommendedName>
</protein>
<dbReference type="Gene3D" id="3.10.310.10">
    <property type="entry name" value="Diaminopimelate Epimerase, Chain A, domain 1"/>
    <property type="match status" value="1"/>
</dbReference>
<organism evidence="2">
    <name type="scientific">marine metagenome</name>
    <dbReference type="NCBI Taxonomy" id="408172"/>
    <lineage>
        <taxon>unclassified sequences</taxon>
        <taxon>metagenomes</taxon>
        <taxon>ecological metagenomes</taxon>
    </lineage>
</organism>
<dbReference type="SUPFAM" id="SSF54506">
    <property type="entry name" value="Diaminopimelate epimerase-like"/>
    <property type="match status" value="1"/>
</dbReference>
<proteinExistence type="predicted"/>
<evidence type="ECO:0000313" key="2">
    <source>
        <dbReference type="EMBL" id="SVB40698.1"/>
    </source>
</evidence>
<name>A0A382DQQ8_9ZZZZ</name>
<evidence type="ECO:0000256" key="1">
    <source>
        <dbReference type="SAM" id="MobiDB-lite"/>
    </source>
</evidence>
<feature type="region of interest" description="Disordered" evidence="1">
    <location>
        <begin position="1"/>
        <end position="35"/>
    </location>
</feature>
<accession>A0A382DQQ8</accession>
<dbReference type="AlphaFoldDB" id="A0A382DQQ8"/>
<feature type="non-terminal residue" evidence="2">
    <location>
        <position position="35"/>
    </location>
</feature>
<dbReference type="EMBL" id="UINC01040601">
    <property type="protein sequence ID" value="SVB40698.1"/>
    <property type="molecule type" value="Genomic_DNA"/>
</dbReference>
<evidence type="ECO:0008006" key="3">
    <source>
        <dbReference type="Google" id="ProtNLM"/>
    </source>
</evidence>
<sequence>MKSIRIIDSHTGGEPTRVVIEGGPDLGRGSKMERR</sequence>
<reference evidence="2" key="1">
    <citation type="submission" date="2018-05" db="EMBL/GenBank/DDBJ databases">
        <authorList>
            <person name="Lanie J.A."/>
            <person name="Ng W.-L."/>
            <person name="Kazmierczak K.M."/>
            <person name="Andrzejewski T.M."/>
            <person name="Davidsen T.M."/>
            <person name="Wayne K.J."/>
            <person name="Tettelin H."/>
            <person name="Glass J.I."/>
            <person name="Rusch D."/>
            <person name="Podicherti R."/>
            <person name="Tsui H.-C.T."/>
            <person name="Winkler M.E."/>
        </authorList>
    </citation>
    <scope>NUCLEOTIDE SEQUENCE</scope>
</reference>
<gene>
    <name evidence="2" type="ORF">METZ01_LOCUS193552</name>
</gene>